<reference evidence="2" key="1">
    <citation type="submission" date="2020-02" db="EMBL/GenBank/DDBJ databases">
        <authorList>
            <person name="Meier V. D."/>
        </authorList>
    </citation>
    <scope>NUCLEOTIDE SEQUENCE</scope>
    <source>
        <strain evidence="2">AVDCRST_MAG92</strain>
    </source>
</reference>
<feature type="domain" description="HNH" evidence="1">
    <location>
        <begin position="42"/>
        <end position="88"/>
    </location>
</feature>
<dbReference type="GO" id="GO:0003676">
    <property type="term" value="F:nucleic acid binding"/>
    <property type="evidence" value="ECO:0007669"/>
    <property type="project" value="InterPro"/>
</dbReference>
<proteinExistence type="predicted"/>
<dbReference type="Pfam" id="PF01844">
    <property type="entry name" value="HNH"/>
    <property type="match status" value="1"/>
</dbReference>
<dbReference type="Gene3D" id="1.10.30.50">
    <property type="match status" value="1"/>
</dbReference>
<dbReference type="EMBL" id="CADCTM010000762">
    <property type="protein sequence ID" value="CAA9291348.1"/>
    <property type="molecule type" value="Genomic_DNA"/>
</dbReference>
<dbReference type="GO" id="GO:0004519">
    <property type="term" value="F:endonuclease activity"/>
    <property type="evidence" value="ECO:0007669"/>
    <property type="project" value="InterPro"/>
</dbReference>
<protein>
    <recommendedName>
        <fullName evidence="1">HNH domain-containing protein</fullName>
    </recommendedName>
</protein>
<dbReference type="GO" id="GO:0008270">
    <property type="term" value="F:zinc ion binding"/>
    <property type="evidence" value="ECO:0007669"/>
    <property type="project" value="InterPro"/>
</dbReference>
<evidence type="ECO:0000313" key="2">
    <source>
        <dbReference type="EMBL" id="CAA9291348.1"/>
    </source>
</evidence>
<dbReference type="InterPro" id="IPR002711">
    <property type="entry name" value="HNH"/>
</dbReference>
<dbReference type="AlphaFoldDB" id="A0A6J4JZG7"/>
<organism evidence="2">
    <name type="scientific">uncultured Coleofasciculus sp</name>
    <dbReference type="NCBI Taxonomy" id="1267456"/>
    <lineage>
        <taxon>Bacteria</taxon>
        <taxon>Bacillati</taxon>
        <taxon>Cyanobacteriota</taxon>
        <taxon>Cyanophyceae</taxon>
        <taxon>Coleofasciculales</taxon>
        <taxon>Coleofasciculaceae</taxon>
        <taxon>Coleofasciculus</taxon>
        <taxon>environmental samples</taxon>
    </lineage>
</organism>
<gene>
    <name evidence="2" type="ORF">AVDCRST_MAG92-4305</name>
</gene>
<accession>A0A6J4JZG7</accession>
<name>A0A6J4JZG7_9CYAN</name>
<sequence length="222" mass="25983">MVHLPKTQPGPPCLEVEKAKANGTYHCEGVLPLIQKDFKNKCYLCEDKAPLSINIEHFKPHRGDKELKFDWNNLYYACSHCNNTKSDKYEYLLDCTREADGVDRRIKYKINPFPKEKAVITALEDSQAVNDTVALLRAIYNGTTELKLIESANLRSKLLKEIRRFQDLLFDYYDNEFDDEEKQIIKDKIVRELRSASCFTAFKRWIIRERADFFADFNQLLG</sequence>
<evidence type="ECO:0000259" key="1">
    <source>
        <dbReference type="Pfam" id="PF01844"/>
    </source>
</evidence>